<keyword evidence="9" id="KW-1185">Reference proteome</keyword>
<dbReference type="AlphaFoldDB" id="U1GUJ3"/>
<dbReference type="EMBL" id="AVQI01000050">
    <property type="protein sequence ID" value="ERK02610.1"/>
    <property type="molecule type" value="Genomic_DNA"/>
</dbReference>
<dbReference type="GO" id="GO:0016787">
    <property type="term" value="F:hydrolase activity"/>
    <property type="evidence" value="ECO:0007669"/>
    <property type="project" value="UniProtKB-KW"/>
</dbReference>
<comment type="caution">
    <text evidence="6">The sequence shown here is derived from an EMBL/GenBank/DDBJ whole genome shotgun (WGS) entry which is preliminary data.</text>
</comment>
<dbReference type="eggNOG" id="COG0491">
    <property type="taxonomic scope" value="Bacteria"/>
</dbReference>
<feature type="domain" description="Metallo-beta-lactamase" evidence="5">
    <location>
        <begin position="13"/>
        <end position="216"/>
    </location>
</feature>
<accession>U1GUJ3</accession>
<dbReference type="CDD" id="cd06262">
    <property type="entry name" value="metallo-hydrolase-like_MBL-fold"/>
    <property type="match status" value="1"/>
</dbReference>
<organism evidence="6 8">
    <name type="scientific">Treponema socranskii subsp. socranskii VPI DR56BR1116 = ATCC 35536</name>
    <dbReference type="NCBI Taxonomy" id="1125725"/>
    <lineage>
        <taxon>Bacteria</taxon>
        <taxon>Pseudomonadati</taxon>
        <taxon>Spirochaetota</taxon>
        <taxon>Spirochaetia</taxon>
        <taxon>Spirochaetales</taxon>
        <taxon>Treponemataceae</taxon>
        <taxon>Treponema</taxon>
    </lineage>
</organism>
<evidence type="ECO:0000313" key="8">
    <source>
        <dbReference type="Proteomes" id="UP000016412"/>
    </source>
</evidence>
<dbReference type="EMBL" id="AUZJ01000009">
    <property type="protein sequence ID" value="ERF61610.1"/>
    <property type="molecule type" value="Genomic_DNA"/>
</dbReference>
<dbReference type="STRING" id="1125725.HMPREF1325_2270"/>
<comment type="cofactor">
    <cofactor evidence="1">
        <name>Zn(2+)</name>
        <dbReference type="ChEBI" id="CHEBI:29105"/>
    </cofactor>
</comment>
<dbReference type="Pfam" id="PF00753">
    <property type="entry name" value="Lactamase_B"/>
    <property type="match status" value="1"/>
</dbReference>
<gene>
    <name evidence="7" type="ORF">HMPREF0860_0022</name>
    <name evidence="6" type="ORF">HMPREF1325_2270</name>
</gene>
<name>U1GUJ3_TRESO</name>
<evidence type="ECO:0000256" key="2">
    <source>
        <dbReference type="ARBA" id="ARBA00022723"/>
    </source>
</evidence>
<evidence type="ECO:0000259" key="5">
    <source>
        <dbReference type="SMART" id="SM00849"/>
    </source>
</evidence>
<dbReference type="Proteomes" id="UP000016646">
    <property type="component" value="Unassembled WGS sequence"/>
</dbReference>
<evidence type="ECO:0000313" key="6">
    <source>
        <dbReference type="EMBL" id="ERF61610.1"/>
    </source>
</evidence>
<dbReference type="InterPro" id="IPR051453">
    <property type="entry name" value="MBL_Glyoxalase_II"/>
</dbReference>
<keyword evidence="4" id="KW-0862">Zinc</keyword>
<dbReference type="InterPro" id="IPR036866">
    <property type="entry name" value="RibonucZ/Hydroxyglut_hydro"/>
</dbReference>
<evidence type="ECO:0000256" key="4">
    <source>
        <dbReference type="ARBA" id="ARBA00022833"/>
    </source>
</evidence>
<dbReference type="SUPFAM" id="SSF56281">
    <property type="entry name" value="Metallo-hydrolase/oxidoreductase"/>
    <property type="match status" value="1"/>
</dbReference>
<proteinExistence type="predicted"/>
<protein>
    <submittedName>
        <fullName evidence="6">Metallo-beta-lactamase domain protein</fullName>
    </submittedName>
</protein>
<reference evidence="8 9" key="1">
    <citation type="submission" date="2013-08" db="EMBL/GenBank/DDBJ databases">
        <authorList>
            <person name="Durkin A.S."/>
            <person name="Haft D.R."/>
            <person name="McCorrison J."/>
            <person name="Torralba M."/>
            <person name="Gillis M."/>
            <person name="Haft D.H."/>
            <person name="Methe B."/>
            <person name="Sutton G."/>
            <person name="Nelson K.E."/>
        </authorList>
    </citation>
    <scope>NUCLEOTIDE SEQUENCE [LARGE SCALE GENOMIC DNA]</scope>
    <source>
        <strain evidence="7 9">ATCC 35536</strain>
        <strain evidence="6 8">VPI DR56BR1116</strain>
    </source>
</reference>
<dbReference type="SMART" id="SM00849">
    <property type="entry name" value="Lactamase_B"/>
    <property type="match status" value="1"/>
</dbReference>
<evidence type="ECO:0000313" key="9">
    <source>
        <dbReference type="Proteomes" id="UP000016646"/>
    </source>
</evidence>
<dbReference type="PANTHER" id="PTHR46233:SF3">
    <property type="entry name" value="HYDROXYACYLGLUTATHIONE HYDROLASE GLOC"/>
    <property type="match status" value="1"/>
</dbReference>
<dbReference type="Proteomes" id="UP000016412">
    <property type="component" value="Unassembled WGS sequence"/>
</dbReference>
<evidence type="ECO:0000256" key="3">
    <source>
        <dbReference type="ARBA" id="ARBA00022801"/>
    </source>
</evidence>
<evidence type="ECO:0000256" key="1">
    <source>
        <dbReference type="ARBA" id="ARBA00001947"/>
    </source>
</evidence>
<dbReference type="RefSeq" id="WP_021329487.1">
    <property type="nucleotide sequence ID" value="NZ_AUZJ01000009.1"/>
</dbReference>
<dbReference type="Gene3D" id="3.60.15.10">
    <property type="entry name" value="Ribonuclease Z/Hydroxyacylglutathione hydrolase-like"/>
    <property type="match status" value="1"/>
</dbReference>
<dbReference type="GO" id="GO:0046872">
    <property type="term" value="F:metal ion binding"/>
    <property type="evidence" value="ECO:0007669"/>
    <property type="project" value="UniProtKB-KW"/>
</dbReference>
<keyword evidence="3" id="KW-0378">Hydrolase</keyword>
<keyword evidence="2" id="KW-0479">Metal-binding</keyword>
<dbReference type="PANTHER" id="PTHR46233">
    <property type="entry name" value="HYDROXYACYLGLUTATHIONE HYDROLASE GLOC"/>
    <property type="match status" value="1"/>
</dbReference>
<evidence type="ECO:0000313" key="7">
    <source>
        <dbReference type="EMBL" id="ERK02610.1"/>
    </source>
</evidence>
<sequence length="228" mass="24811">MEALTILRTGPLGVNTYIVPLAGDTVYIVDPAACALSGDETKITAWLKEHKKEPRAIILTHGHFDHILGLPILKRAYPACPIAVHKDDACLLGGTSAQIESLRLMGIEAIARTLRDMPLCDITFSGCETLEEIIPCEDGGVSAFLSKWKIVHTPGHTPGSVCLYSAERNELISGDTVFYRSCGRTDLPGGDERTMYASLALIKKEIPPNTLVYPGHDAYGFPLSENYQ</sequence>
<dbReference type="OrthoDB" id="9802248at2"/>
<dbReference type="InterPro" id="IPR001279">
    <property type="entry name" value="Metallo-B-lactamas"/>
</dbReference>
<dbReference type="PATRIC" id="fig|1125725.3.peg.335"/>